<dbReference type="Proteomes" id="UP000027341">
    <property type="component" value="Unassembled WGS sequence"/>
</dbReference>
<evidence type="ECO:0008006" key="3">
    <source>
        <dbReference type="Google" id="ProtNLM"/>
    </source>
</evidence>
<dbReference type="RefSeq" id="WP_029913045.1">
    <property type="nucleotide sequence ID" value="NZ_AP020335.1"/>
</dbReference>
<reference evidence="1 2" key="1">
    <citation type="submission" date="2014-04" db="EMBL/GenBank/DDBJ databases">
        <title>Draft genome sequence of Hydrogenovibrio marinus MH-110, a model organism for aerobic H2 metabolism.</title>
        <authorList>
            <person name="Cha H.J."/>
            <person name="Jo B.H."/>
            <person name="Hwang B.H."/>
        </authorList>
    </citation>
    <scope>NUCLEOTIDE SEQUENCE [LARGE SCALE GENOMIC DNA]</scope>
    <source>
        <strain evidence="1 2">MH-110</strain>
    </source>
</reference>
<name>A0A066ZSX1_HYDMR</name>
<dbReference type="EMBL" id="JMIU01000001">
    <property type="protein sequence ID" value="KDN96587.1"/>
    <property type="molecule type" value="Genomic_DNA"/>
</dbReference>
<proteinExistence type="predicted"/>
<comment type="caution">
    <text evidence="1">The sequence shown here is derived from an EMBL/GenBank/DDBJ whole genome shotgun (WGS) entry which is preliminary data.</text>
</comment>
<accession>A0A066ZSX1</accession>
<evidence type="ECO:0000313" key="1">
    <source>
        <dbReference type="EMBL" id="KDN96587.1"/>
    </source>
</evidence>
<evidence type="ECO:0000313" key="2">
    <source>
        <dbReference type="Proteomes" id="UP000027341"/>
    </source>
</evidence>
<sequence length="312" mass="36981">MSMKSTVQRAVTSEIKLRQLKNHISKDNLRWLKYKWLPEYLYNIEEECHDFETIEQAVLESYKRQQLLKKQLSKCDQQGRKCLKRFKQQASDLLFILQYCSPEAPCNSHSCPICARESRRKLSNMLIGFGRQSGGGFKAMTVIYYNEIIRSQEFFEMVAEDVVRIKDKLRKQLSRSGYDDVVFGGFEVCYDRELKIWIPHFHLFTLVSDKRSERKLRYMLNTKRNSFFVDRKHVPLKIEEVFDFPCWATYTMKSDFFPKGLKGRISPPKLYILGLIKRHEYGLKLMQFGFKVGRNYSVLKRGVADRLSIENE</sequence>
<dbReference type="AlphaFoldDB" id="A0A066ZSX1"/>
<dbReference type="STRING" id="28885.EI16_10055"/>
<protein>
    <recommendedName>
        <fullName evidence="3">Replication protein</fullName>
    </recommendedName>
</protein>
<gene>
    <name evidence="1" type="ORF">EI16_10055</name>
</gene>
<keyword evidence="2" id="KW-1185">Reference proteome</keyword>
<organism evidence="1 2">
    <name type="scientific">Hydrogenovibrio marinus</name>
    <dbReference type="NCBI Taxonomy" id="28885"/>
    <lineage>
        <taxon>Bacteria</taxon>
        <taxon>Pseudomonadati</taxon>
        <taxon>Pseudomonadota</taxon>
        <taxon>Gammaproteobacteria</taxon>
        <taxon>Thiotrichales</taxon>
        <taxon>Piscirickettsiaceae</taxon>
        <taxon>Hydrogenovibrio</taxon>
    </lineage>
</organism>